<sequence length="171" mass="17875">MNIDKTGDASAYIALQRNGGSDGLDGTDDGTRHGNFVEYTGSPEQLEIDFSGDNPTSSRSGDPTQGNSLGGQGVNPNSTYYFDEVFDILNLANNTGSGVGEMDVWIQESIPGVTFYTGTENGGTSLINSNNKKQLSPGQPAKVGVKIVAADLPSANVDGTMVVHAESRNPD</sequence>
<gene>
    <name evidence="2" type="ORF">N0B31_16510</name>
</gene>
<evidence type="ECO:0000313" key="2">
    <source>
        <dbReference type="EMBL" id="UWM53727.1"/>
    </source>
</evidence>
<dbReference type="Pfam" id="PF06510">
    <property type="entry name" value="DUF1102"/>
    <property type="match status" value="1"/>
</dbReference>
<evidence type="ECO:0000256" key="1">
    <source>
        <dbReference type="SAM" id="MobiDB-lite"/>
    </source>
</evidence>
<organism evidence="2 3">
    <name type="scientific">Salinirubellus salinus</name>
    <dbReference type="NCBI Taxonomy" id="1364945"/>
    <lineage>
        <taxon>Archaea</taxon>
        <taxon>Methanobacteriati</taxon>
        <taxon>Methanobacteriota</taxon>
        <taxon>Stenosarchaea group</taxon>
        <taxon>Halobacteria</taxon>
        <taxon>Halobacteriales</taxon>
        <taxon>Natronomonadaceae</taxon>
        <taxon>Salinirubellus</taxon>
    </lineage>
</organism>
<feature type="region of interest" description="Disordered" evidence="1">
    <location>
        <begin position="1"/>
        <end position="75"/>
    </location>
</feature>
<dbReference type="KEGG" id="ssai:N0B31_16510"/>
<evidence type="ECO:0000313" key="3">
    <source>
        <dbReference type="Proteomes" id="UP001057580"/>
    </source>
</evidence>
<feature type="compositionally biased region" description="Polar residues" evidence="1">
    <location>
        <begin position="53"/>
        <end position="67"/>
    </location>
</feature>
<proteinExistence type="predicted"/>
<dbReference type="EMBL" id="CP104003">
    <property type="protein sequence ID" value="UWM53727.1"/>
    <property type="molecule type" value="Genomic_DNA"/>
</dbReference>
<dbReference type="InterPro" id="IPR009482">
    <property type="entry name" value="DUF1102"/>
</dbReference>
<dbReference type="GeneID" id="74944058"/>
<reference evidence="2" key="1">
    <citation type="submission" date="2022-09" db="EMBL/GenBank/DDBJ databases">
        <title>Diverse halophilic archaea isolated from saline environments.</title>
        <authorList>
            <person name="Cui H.-L."/>
        </authorList>
    </citation>
    <scope>NUCLEOTIDE SEQUENCE</scope>
    <source>
        <strain evidence="2">ZS-35-S2</strain>
    </source>
</reference>
<dbReference type="Proteomes" id="UP001057580">
    <property type="component" value="Chromosome"/>
</dbReference>
<dbReference type="AlphaFoldDB" id="A0A9E7R166"/>
<protein>
    <submittedName>
        <fullName evidence="2">DUF1102 domain-containing protein</fullName>
    </submittedName>
</protein>
<dbReference type="RefSeq" id="WP_260592721.1">
    <property type="nucleotide sequence ID" value="NZ_CP104003.1"/>
</dbReference>
<name>A0A9E7R166_9EURY</name>
<keyword evidence="3" id="KW-1185">Reference proteome</keyword>
<accession>A0A9E7R166</accession>